<accession>A0A930PE31</accession>
<evidence type="ECO:0000256" key="1">
    <source>
        <dbReference type="SAM" id="MobiDB-lite"/>
    </source>
</evidence>
<name>A0A930PE31_9MICC</name>
<proteinExistence type="predicted"/>
<sequence>MNSLDVYKVGVNSIKSGFTAGAKTYDGNIKNARGESEAPGASLQTGTSGAVAADEQ</sequence>
<gene>
    <name evidence="2" type="ORF">HXO56_07285</name>
</gene>
<comment type="caution">
    <text evidence="2">The sequence shown here is derived from an EMBL/GenBank/DDBJ whole genome shotgun (WGS) entry which is preliminary data.</text>
</comment>
<organism evidence="2 3">
    <name type="scientific">Rothia dentocariosa</name>
    <dbReference type="NCBI Taxonomy" id="2047"/>
    <lineage>
        <taxon>Bacteria</taxon>
        <taxon>Bacillati</taxon>
        <taxon>Actinomycetota</taxon>
        <taxon>Actinomycetes</taxon>
        <taxon>Micrococcales</taxon>
        <taxon>Micrococcaceae</taxon>
        <taxon>Rothia</taxon>
    </lineage>
</organism>
<evidence type="ECO:0000313" key="3">
    <source>
        <dbReference type="Proteomes" id="UP000769484"/>
    </source>
</evidence>
<feature type="region of interest" description="Disordered" evidence="1">
    <location>
        <begin position="31"/>
        <end position="56"/>
    </location>
</feature>
<dbReference type="Proteomes" id="UP000769484">
    <property type="component" value="Unassembled WGS sequence"/>
</dbReference>
<dbReference type="EMBL" id="JABZXJ010000026">
    <property type="protein sequence ID" value="MBF1649877.1"/>
    <property type="molecule type" value="Genomic_DNA"/>
</dbReference>
<evidence type="ECO:0000313" key="2">
    <source>
        <dbReference type="EMBL" id="MBF1649877.1"/>
    </source>
</evidence>
<dbReference type="AlphaFoldDB" id="A0A930PE31"/>
<protein>
    <submittedName>
        <fullName evidence="2">Peptide methionine sulfoxide reductase</fullName>
    </submittedName>
</protein>
<reference evidence="2" key="1">
    <citation type="submission" date="2020-04" db="EMBL/GenBank/DDBJ databases">
        <title>Deep metagenomics examines the oral microbiome during advanced dental caries in children, revealing novel taxa and co-occurrences with host molecules.</title>
        <authorList>
            <person name="Baker J.L."/>
            <person name="Morton J.T."/>
            <person name="Dinis M."/>
            <person name="Alvarez R."/>
            <person name="Tran N.C."/>
            <person name="Knight R."/>
            <person name="Edlund A."/>
        </authorList>
    </citation>
    <scope>NUCLEOTIDE SEQUENCE</scope>
    <source>
        <strain evidence="2">JCVI_47_bin.4</strain>
    </source>
</reference>